<evidence type="ECO:0000256" key="3">
    <source>
        <dbReference type="ARBA" id="ARBA00022679"/>
    </source>
</evidence>
<keyword evidence="3 7" id="KW-0808">Transferase</keyword>
<comment type="similarity">
    <text evidence="2 7">Belongs to the thiolase-like superfamily. Thiolase family.</text>
</comment>
<evidence type="ECO:0000313" key="11">
    <source>
        <dbReference type="Proteomes" id="UP000274117"/>
    </source>
</evidence>
<evidence type="ECO:0000313" key="10">
    <source>
        <dbReference type="EMBL" id="RRR51184.1"/>
    </source>
</evidence>
<feature type="active site" description="Acyl-thioester intermediate" evidence="6">
    <location>
        <position position="94"/>
    </location>
</feature>
<evidence type="ECO:0000256" key="6">
    <source>
        <dbReference type="PIRSR" id="PIRSR000429-1"/>
    </source>
</evidence>
<dbReference type="InterPro" id="IPR020613">
    <property type="entry name" value="Thiolase_CS"/>
</dbReference>
<dbReference type="EMBL" id="RSDO01000019">
    <property type="protein sequence ID" value="RRR51184.1"/>
    <property type="molecule type" value="Genomic_DNA"/>
</dbReference>
<dbReference type="OrthoDB" id="9764892at2"/>
<comment type="pathway">
    <text evidence="1">Lipid metabolism.</text>
</comment>
<organism evidence="10 11">
    <name type="scientific">Streptococcus suis</name>
    <dbReference type="NCBI Taxonomy" id="1307"/>
    <lineage>
        <taxon>Bacteria</taxon>
        <taxon>Bacillati</taxon>
        <taxon>Bacillota</taxon>
        <taxon>Bacilli</taxon>
        <taxon>Lactobacillales</taxon>
        <taxon>Streptococcaceae</taxon>
        <taxon>Streptococcus</taxon>
    </lineage>
</organism>
<dbReference type="Gene3D" id="3.40.47.10">
    <property type="match status" value="2"/>
</dbReference>
<keyword evidence="4 7" id="KW-0012">Acyltransferase</keyword>
<evidence type="ECO:0000256" key="1">
    <source>
        <dbReference type="ARBA" id="ARBA00005189"/>
    </source>
</evidence>
<feature type="active site" description="Proton acceptor" evidence="6">
    <location>
        <position position="373"/>
    </location>
</feature>
<evidence type="ECO:0000259" key="8">
    <source>
        <dbReference type="Pfam" id="PF00108"/>
    </source>
</evidence>
<dbReference type="CDD" id="cd00751">
    <property type="entry name" value="thiolase"/>
    <property type="match status" value="1"/>
</dbReference>
<feature type="active site" description="Proton acceptor" evidence="6">
    <location>
        <position position="343"/>
    </location>
</feature>
<dbReference type="PROSITE" id="PS00737">
    <property type="entry name" value="THIOLASE_2"/>
    <property type="match status" value="1"/>
</dbReference>
<dbReference type="PANTHER" id="PTHR43853:SF21">
    <property type="entry name" value="STEROID 3-KETOACYL-COA THIOLASE"/>
    <property type="match status" value="1"/>
</dbReference>
<dbReference type="InterPro" id="IPR020616">
    <property type="entry name" value="Thiolase_N"/>
</dbReference>
<dbReference type="GO" id="GO:0010124">
    <property type="term" value="P:phenylacetate catabolic process"/>
    <property type="evidence" value="ECO:0007669"/>
    <property type="project" value="TreeGrafter"/>
</dbReference>
<accession>A0A426TAY1</accession>
<dbReference type="SUPFAM" id="SSF53901">
    <property type="entry name" value="Thiolase-like"/>
    <property type="match status" value="2"/>
</dbReference>
<dbReference type="Pfam" id="PF02803">
    <property type="entry name" value="Thiolase_C"/>
    <property type="match status" value="1"/>
</dbReference>
<gene>
    <name evidence="10" type="ORF">EI998_09080</name>
</gene>
<dbReference type="InterPro" id="IPR002155">
    <property type="entry name" value="Thiolase"/>
</dbReference>
<protein>
    <recommendedName>
        <fullName evidence="5">acetyl-CoA C-acyltransferase</fullName>
        <ecNumber evidence="5">2.3.1.16</ecNumber>
    </recommendedName>
</protein>
<dbReference type="Pfam" id="PF00108">
    <property type="entry name" value="Thiolase_N"/>
    <property type="match status" value="1"/>
</dbReference>
<sequence length="391" mass="41224">MSQQEVVIVAYGRSAVAKAGKKGFLRLQHPVDFAGKVLEGVLAKVPNLPKEEIYDVVVGTAKPEAEQGNNVARLIALRAGLPYSVSAQTINRFCSSGLQSVSTAANMIWSGEADVVVAGGVESMSKLPMAGNPATRDQWISDNEPGLYTPMGITAENVAEKYGVTREQMDAFAVESHHRAEAAQKAGKFVDEIIPVIGNDLEGNEFEFKDDQGIRYGSTMEALGALNPVFKENGTVTAGQASQVSDGAGFVVLMSRKRAEELNIKPVAKFLGFNVAGVDPNIMGIGPIEAVPRLLNRLDVKVDDIDVIELNEAFAAQALPIIDTLGFDPAKVNPNGGAIALGHPLGATGAILISKTISELKRTKGKLGLITMCIGGGMGAAGLIELIEDET</sequence>
<reference evidence="10 11" key="2">
    <citation type="submission" date="2018-12" db="EMBL/GenBank/DDBJ databases">
        <title>Whole-genome sequences of fifteen clinical Streptococcus suis strains isolated from pigs between 2006 and 2018.</title>
        <authorList>
            <person name="Stevens M.J.A."/>
            <person name="Cernela N."/>
            <person name="Spoerry Serrano N."/>
            <person name="Schmitt S."/>
            <person name="Schrenzel J."/>
            <person name="Stephan R."/>
        </authorList>
    </citation>
    <scope>NUCLEOTIDE SEQUENCE [LARGE SCALE GENOMIC DNA]</scope>
    <source>
        <strain evidence="10 11">PP422</strain>
    </source>
</reference>
<comment type="caution">
    <text evidence="10">The sequence shown here is derived from an EMBL/GenBank/DDBJ whole genome shotgun (WGS) entry which is preliminary data.</text>
</comment>
<proteinExistence type="inferred from homology"/>
<evidence type="ECO:0000256" key="2">
    <source>
        <dbReference type="ARBA" id="ARBA00010982"/>
    </source>
</evidence>
<evidence type="ECO:0000259" key="9">
    <source>
        <dbReference type="Pfam" id="PF02803"/>
    </source>
</evidence>
<dbReference type="NCBIfam" id="TIGR01930">
    <property type="entry name" value="AcCoA-C-Actrans"/>
    <property type="match status" value="1"/>
</dbReference>
<dbReference type="PANTHER" id="PTHR43853">
    <property type="entry name" value="3-KETOACYL-COA THIOLASE, PEROXISOMAL"/>
    <property type="match status" value="1"/>
</dbReference>
<reference evidence="10 11" key="1">
    <citation type="submission" date="2018-11" db="EMBL/GenBank/DDBJ databases">
        <authorList>
            <person name="Stevens M.J."/>
            <person name="Cernela N."/>
            <person name="Spoerry Serrano N."/>
            <person name="Schmitt S."/>
            <person name="Schrenzel J."/>
            <person name="Stephan R."/>
        </authorList>
    </citation>
    <scope>NUCLEOTIDE SEQUENCE [LARGE SCALE GENOMIC DNA]</scope>
    <source>
        <strain evidence="10 11">PP422</strain>
    </source>
</reference>
<dbReference type="EC" id="2.3.1.16" evidence="5"/>
<evidence type="ECO:0000256" key="4">
    <source>
        <dbReference type="ARBA" id="ARBA00023315"/>
    </source>
</evidence>
<dbReference type="GO" id="GO:0006635">
    <property type="term" value="P:fatty acid beta-oxidation"/>
    <property type="evidence" value="ECO:0007669"/>
    <property type="project" value="TreeGrafter"/>
</dbReference>
<dbReference type="GO" id="GO:0005737">
    <property type="term" value="C:cytoplasm"/>
    <property type="evidence" value="ECO:0007669"/>
    <property type="project" value="UniProtKB-ARBA"/>
</dbReference>
<dbReference type="InterPro" id="IPR020615">
    <property type="entry name" value="Thiolase_acyl_enz_int_AS"/>
</dbReference>
<dbReference type="InterPro" id="IPR016039">
    <property type="entry name" value="Thiolase-like"/>
</dbReference>
<dbReference type="PROSITE" id="PS00099">
    <property type="entry name" value="THIOLASE_3"/>
    <property type="match status" value="1"/>
</dbReference>
<dbReference type="RefSeq" id="WP_105122725.1">
    <property type="nucleotide sequence ID" value="NZ_POIP01000400.1"/>
</dbReference>
<dbReference type="InterPro" id="IPR020610">
    <property type="entry name" value="Thiolase_AS"/>
</dbReference>
<feature type="domain" description="Thiolase N-terminal" evidence="8">
    <location>
        <begin position="6"/>
        <end position="256"/>
    </location>
</feature>
<dbReference type="Proteomes" id="UP000274117">
    <property type="component" value="Unassembled WGS sequence"/>
</dbReference>
<feature type="domain" description="Thiolase C-terminal" evidence="9">
    <location>
        <begin position="265"/>
        <end position="385"/>
    </location>
</feature>
<dbReference type="InterPro" id="IPR050215">
    <property type="entry name" value="Thiolase-like_sf_Thiolase"/>
</dbReference>
<evidence type="ECO:0000256" key="5">
    <source>
        <dbReference type="ARBA" id="ARBA00024073"/>
    </source>
</evidence>
<dbReference type="PROSITE" id="PS00098">
    <property type="entry name" value="THIOLASE_1"/>
    <property type="match status" value="1"/>
</dbReference>
<dbReference type="PIRSF" id="PIRSF000429">
    <property type="entry name" value="Ac-CoA_Ac_transf"/>
    <property type="match status" value="1"/>
</dbReference>
<dbReference type="AlphaFoldDB" id="A0A426TAY1"/>
<dbReference type="InterPro" id="IPR020617">
    <property type="entry name" value="Thiolase_C"/>
</dbReference>
<dbReference type="GO" id="GO:0003988">
    <property type="term" value="F:acetyl-CoA C-acyltransferase activity"/>
    <property type="evidence" value="ECO:0007669"/>
    <property type="project" value="UniProtKB-EC"/>
</dbReference>
<dbReference type="FunFam" id="3.40.47.10:FF:000010">
    <property type="entry name" value="Acetyl-CoA acetyltransferase (Thiolase)"/>
    <property type="match status" value="1"/>
</dbReference>
<name>A0A426TAY1_STRSU</name>
<evidence type="ECO:0000256" key="7">
    <source>
        <dbReference type="RuleBase" id="RU003557"/>
    </source>
</evidence>